<dbReference type="EMBL" id="JAKLMC020000053">
    <property type="protein sequence ID" value="KAK5948093.1"/>
    <property type="molecule type" value="Genomic_DNA"/>
</dbReference>
<organism evidence="2 3">
    <name type="scientific">Knufia fluminis</name>
    <dbReference type="NCBI Taxonomy" id="191047"/>
    <lineage>
        <taxon>Eukaryota</taxon>
        <taxon>Fungi</taxon>
        <taxon>Dikarya</taxon>
        <taxon>Ascomycota</taxon>
        <taxon>Pezizomycotina</taxon>
        <taxon>Eurotiomycetes</taxon>
        <taxon>Chaetothyriomycetidae</taxon>
        <taxon>Chaetothyriales</taxon>
        <taxon>Trichomeriaceae</taxon>
        <taxon>Knufia</taxon>
    </lineage>
</organism>
<name>A0AAN8E8K4_9EURO</name>
<dbReference type="PANTHER" id="PTHR42085:SF2">
    <property type="entry name" value="F-BOX DOMAIN-CONTAINING PROTEIN"/>
    <property type="match status" value="1"/>
</dbReference>
<comment type="caution">
    <text evidence="2">The sequence shown here is derived from an EMBL/GenBank/DDBJ whole genome shotgun (WGS) entry which is preliminary data.</text>
</comment>
<dbReference type="Proteomes" id="UP001316803">
    <property type="component" value="Unassembled WGS sequence"/>
</dbReference>
<evidence type="ECO:0000313" key="3">
    <source>
        <dbReference type="Proteomes" id="UP001316803"/>
    </source>
</evidence>
<feature type="compositionally biased region" description="Polar residues" evidence="1">
    <location>
        <begin position="1"/>
        <end position="16"/>
    </location>
</feature>
<evidence type="ECO:0000313" key="2">
    <source>
        <dbReference type="EMBL" id="KAK5948093.1"/>
    </source>
</evidence>
<keyword evidence="3" id="KW-1185">Reference proteome</keyword>
<dbReference type="PANTHER" id="PTHR42085">
    <property type="entry name" value="F-BOX DOMAIN-CONTAINING PROTEIN"/>
    <property type="match status" value="1"/>
</dbReference>
<accession>A0AAN8E8K4</accession>
<dbReference type="AlphaFoldDB" id="A0AAN8E8K4"/>
<reference evidence="2 3" key="1">
    <citation type="submission" date="2022-12" db="EMBL/GenBank/DDBJ databases">
        <title>Genomic features and morphological characterization of a novel Knufia sp. strain isolated from spacecraft assembly facility.</title>
        <authorList>
            <person name="Teixeira M."/>
            <person name="Chander A.M."/>
            <person name="Stajich J.E."/>
            <person name="Venkateswaran K."/>
        </authorList>
    </citation>
    <scope>NUCLEOTIDE SEQUENCE [LARGE SCALE GENOMIC DNA]</scope>
    <source>
        <strain evidence="2 3">FJI-L2-BK-P2</strain>
    </source>
</reference>
<evidence type="ECO:0000256" key="1">
    <source>
        <dbReference type="SAM" id="MobiDB-lite"/>
    </source>
</evidence>
<sequence>MATDKSSTAPLTTSIPGLTPSLPHKSQACSPLMQLPAEIRLMILRELLVSETTFNKRSTYDKPIPLVLPKKPVAQPTKQPSKTKAVRVSLPRKAKKVAASPGKKEKVTTPTRQTKVRGYNLYPAVLSTCQQLLFEAWPLLYGNNTLGIYMTPTWNHGYAYTCPCAERAHMSIYAQSSHPLSTIYDSFQLRHTDVAFASRFDHYQVEAAIRSDDFTYRSARMMVAALRDLLKGKSLQVVISNAEKLLNNSIQGFINAFQLVRCKKITMAGIGEITSNRICAVIMSNEAIVDLDEPMSKLRNFCALVSYDSRRIAGIDKDLLEAEKAVKNFDPVNFAAMRTKITKAVEKDFAQRMQETEEAALYLP</sequence>
<proteinExistence type="predicted"/>
<dbReference type="InterPro" id="IPR038883">
    <property type="entry name" value="AN11006-like"/>
</dbReference>
<gene>
    <name evidence="2" type="ORF">OHC33_010841</name>
</gene>
<protein>
    <submittedName>
        <fullName evidence="2">Uncharacterized protein</fullName>
    </submittedName>
</protein>
<feature type="region of interest" description="Disordered" evidence="1">
    <location>
        <begin position="1"/>
        <end position="27"/>
    </location>
</feature>